<feature type="non-terminal residue" evidence="1">
    <location>
        <position position="1"/>
    </location>
</feature>
<protein>
    <submittedName>
        <fullName evidence="1">Uncharacterized protein</fullName>
    </submittedName>
</protein>
<dbReference type="AlphaFoldDB" id="X0WV78"/>
<evidence type="ECO:0000313" key="1">
    <source>
        <dbReference type="EMBL" id="GAG28373.1"/>
    </source>
</evidence>
<gene>
    <name evidence="1" type="ORF">S01H1_71359</name>
</gene>
<organism evidence="1">
    <name type="scientific">marine sediment metagenome</name>
    <dbReference type="NCBI Taxonomy" id="412755"/>
    <lineage>
        <taxon>unclassified sequences</taxon>
        <taxon>metagenomes</taxon>
        <taxon>ecological metagenomes</taxon>
    </lineage>
</organism>
<dbReference type="EMBL" id="BARS01047515">
    <property type="protein sequence ID" value="GAG28373.1"/>
    <property type="molecule type" value="Genomic_DNA"/>
</dbReference>
<comment type="caution">
    <text evidence="1">The sequence shown here is derived from an EMBL/GenBank/DDBJ whole genome shotgun (WGS) entry which is preliminary data.</text>
</comment>
<sequence>RFQELSGTRVSYVRLMATLSALIKKRTSA</sequence>
<proteinExistence type="predicted"/>
<reference evidence="1" key="1">
    <citation type="journal article" date="2014" name="Front. Microbiol.">
        <title>High frequency of phylogenetically diverse reductive dehalogenase-homologous genes in deep subseafloor sedimentary metagenomes.</title>
        <authorList>
            <person name="Kawai M."/>
            <person name="Futagami T."/>
            <person name="Toyoda A."/>
            <person name="Takaki Y."/>
            <person name="Nishi S."/>
            <person name="Hori S."/>
            <person name="Arai W."/>
            <person name="Tsubouchi T."/>
            <person name="Morono Y."/>
            <person name="Uchiyama I."/>
            <person name="Ito T."/>
            <person name="Fujiyama A."/>
            <person name="Inagaki F."/>
            <person name="Takami H."/>
        </authorList>
    </citation>
    <scope>NUCLEOTIDE SEQUENCE</scope>
    <source>
        <strain evidence="1">Expedition CK06-06</strain>
    </source>
</reference>
<name>X0WV78_9ZZZZ</name>
<accession>X0WV78</accession>